<evidence type="ECO:0000313" key="1">
    <source>
        <dbReference type="EMBL" id="UZX25897.1"/>
    </source>
</evidence>
<accession>A0ABY6R8G4</accession>
<protein>
    <submittedName>
        <fullName evidence="1">Uncharacterized protein</fullName>
    </submittedName>
</protein>
<dbReference type="GeneID" id="95605096"/>
<dbReference type="EMBL" id="CP084204">
    <property type="protein sequence ID" value="UZX25897.1"/>
    <property type="molecule type" value="Genomic_DNA"/>
</dbReference>
<proteinExistence type="predicted"/>
<organism evidence="1 2">
    <name type="scientific">Streptomyces tanashiensis</name>
    <dbReference type="NCBI Taxonomy" id="67367"/>
    <lineage>
        <taxon>Bacteria</taxon>
        <taxon>Bacillati</taxon>
        <taxon>Actinomycetota</taxon>
        <taxon>Actinomycetes</taxon>
        <taxon>Kitasatosporales</taxon>
        <taxon>Streptomycetaceae</taxon>
        <taxon>Streptomyces</taxon>
    </lineage>
</organism>
<dbReference type="Proteomes" id="UP001164506">
    <property type="component" value="Chromosome"/>
</dbReference>
<reference evidence="1" key="1">
    <citation type="submission" date="2021-09" db="EMBL/GenBank/DDBJ databases">
        <title>Complete genome sequence and metabolic characterization of Streptomyces tanashiensis DSM 731 the producer of antibacterial Kalafungin and diverse secondary metabolites.</title>
        <authorList>
            <person name="Abbasi M.N."/>
            <person name="Anwar M.N."/>
            <person name="Alam K."/>
            <person name="Shoaib M."/>
            <person name="Lin Z."/>
            <person name="Hayat M."/>
            <person name="Ali M.I."/>
            <person name="Malik H.M.T."/>
            <person name="Ahmed I."/>
            <person name="Li A."/>
            <person name="Hailong Wang H."/>
            <person name="Zhang Y."/>
        </authorList>
    </citation>
    <scope>NUCLEOTIDE SEQUENCE</scope>
    <source>
        <strain evidence="1">Kala</strain>
    </source>
</reference>
<evidence type="ECO:0000313" key="2">
    <source>
        <dbReference type="Proteomes" id="UP001164506"/>
    </source>
</evidence>
<gene>
    <name evidence="1" type="ORF">LDH80_36700</name>
</gene>
<name>A0ABY6R8G4_9ACTN</name>
<keyword evidence="2" id="KW-1185">Reference proteome</keyword>
<dbReference type="RefSeq" id="WP_190102057.1">
    <property type="nucleotide sequence ID" value="NZ_BMUH01000002.1"/>
</dbReference>
<sequence length="679" mass="74360">MTAFVSGVGPLFGPNFIIVTANDETGKEFRLQVYPDAHNPELRKAHMPTQYYFQPAEVFLARKHDSPDDFNFQMTLFKGLMSEEAHIAPADLVGSELGGGFCSFSTTFGIPASVITGVLEKLKRREHEIPDGRIGPFFNFEQNDPPPSLGIVPITTSSVRCFVQDPAVTGGKIVMTAQHSGKGSIEAQGLCSFLVSCNLPAAGQIASALKQGASPPFLVENALQESFYINGVTIEIDVDIDKVYDSFSAAVSTGGLFRINSLAAEFAYQKCITSGAIVTHMTTNNSVPLDPSTKKWVDDHVEQMRKTAIDLVKTQIFDFDPAKTDSKASSDRGWFSELFGGSAVSVKATHAHNGVHVQQTLVLDQTVTVDQTVTGNLNDLLPAVRANLNKYLFIVDIGEFFKKVQVAASSRVNFVEKLPDGTELKDPLQAVQLEAGYPDFSRPTEDGHVNLTMRAAGKHYVPGQTEPVSNQDRPAIWDESTAKDFVNISFLRLDTPVDGWPSDQVRLRKTLIFDGADPRVNLSEKIAPDDRAIAVIEEDDDVHAPILTASAVGYVFVRFMIESFPLPPNVLLQITPTIGDDTYAPIVVSSKNDMNVLWEVYSDKYGAETEFTYTMNVRVRGPRFFDPPVVFSTPEPVRVPVPAGLIKYIPQLITPIPEPPADKIKTIEEYVLAAVTAQV</sequence>